<feature type="region of interest" description="Disordered" evidence="1">
    <location>
        <begin position="504"/>
        <end position="553"/>
    </location>
</feature>
<keyword evidence="3" id="KW-1185">Reference proteome</keyword>
<evidence type="ECO:0000313" key="3">
    <source>
        <dbReference type="Proteomes" id="UP000254866"/>
    </source>
</evidence>
<protein>
    <submittedName>
        <fullName evidence="2">Uncharacterized protein</fullName>
    </submittedName>
</protein>
<sequence length="553" mass="62202">MPPKVRRINSVPLLCSLCEKNPQFSDVSHLLTHISSKGHLHSRFKLQIRSQTELEAKWQLDNYDLWYRSYGLDALLSERLAAKELKQAAKERKNRVSNVADPVSENALSHAAHGMALVNLKVSQVKKEEERQNESTLNTTPIYRAPIPRMHLWPTTGSRTYSTPAADDWVGNSIYETPSAMRRLPHFPLETPAINMLDPEYLSLRLYLLTAANRLDRLRTPLMNRNKNNESGREKIADSATKLKGVLWPGMNLFDSATPEMKRMRNQRKDINVLEQMMATSADVEPSEIMEKEPSPKKRKARKPTFSDVSVNAPRSKPLRGKAAAPKRPEKRTRPALVQDQAPRGAPQPKMAPETNPLSTMAFGRGIASTLEEDEEFKMTIGSTSKKRSFGIFREGTDDSPESLFGEHRFDFPNHGLHIYPANTAPSRHVTPTPVSKSSMDIYGKENSKPEFHPGLRPQRPTPSSSSASLVFPSQVLHDATSNPLYNEALARSFVYGDYHSSFTKSMKPSRSTSSFNGDFRPLHTVTHADELQDQATSSKNGSISRKNMRYGM</sequence>
<feature type="region of interest" description="Disordered" evidence="1">
    <location>
        <begin position="279"/>
        <end position="360"/>
    </location>
</feature>
<reference evidence="2 3" key="1">
    <citation type="journal article" date="2018" name="IMA Fungus">
        <title>IMA Genome-F 9: Draft genome sequence of Annulohypoxylon stygium, Aspergillus mulundensis, Berkeleyomyces basicola (syn. Thielaviopsis basicola), Ceratocystis smalleyi, two Cercospora beticola strains, Coleophoma cylindrospora, Fusarium fracticaudum, Phialophora cf. hyalina, and Morchella septimelata.</title>
        <authorList>
            <person name="Wingfield B.D."/>
            <person name="Bills G.F."/>
            <person name="Dong Y."/>
            <person name="Huang W."/>
            <person name="Nel W.J."/>
            <person name="Swalarsk-Parry B.S."/>
            <person name="Vaghefi N."/>
            <person name="Wilken P.M."/>
            <person name="An Z."/>
            <person name="de Beer Z.W."/>
            <person name="De Vos L."/>
            <person name="Chen L."/>
            <person name="Duong T.A."/>
            <person name="Gao Y."/>
            <person name="Hammerbacher A."/>
            <person name="Kikkert J.R."/>
            <person name="Li Y."/>
            <person name="Li H."/>
            <person name="Li K."/>
            <person name="Li Q."/>
            <person name="Liu X."/>
            <person name="Ma X."/>
            <person name="Naidoo K."/>
            <person name="Pethybridge S.J."/>
            <person name="Sun J."/>
            <person name="Steenkamp E.T."/>
            <person name="van der Nest M.A."/>
            <person name="van Wyk S."/>
            <person name="Wingfield M.J."/>
            <person name="Xiong C."/>
            <person name="Yue Q."/>
            <person name="Zhang X."/>
        </authorList>
    </citation>
    <scope>NUCLEOTIDE SEQUENCE [LARGE SCALE GENOMIC DNA]</scope>
    <source>
        <strain evidence="2 3">BP 5553</strain>
    </source>
</reference>
<feature type="region of interest" description="Disordered" evidence="1">
    <location>
        <begin position="423"/>
        <end position="469"/>
    </location>
</feature>
<dbReference type="GeneID" id="43592889"/>
<name>A0A370TX11_9HELO</name>
<feature type="compositionally biased region" description="Basic and acidic residues" evidence="1">
    <location>
        <begin position="443"/>
        <end position="454"/>
    </location>
</feature>
<evidence type="ECO:0000313" key="2">
    <source>
        <dbReference type="EMBL" id="RDL40061.1"/>
    </source>
</evidence>
<dbReference type="EMBL" id="NPIC01000001">
    <property type="protein sequence ID" value="RDL40061.1"/>
    <property type="molecule type" value="Genomic_DNA"/>
</dbReference>
<comment type="caution">
    <text evidence="2">The sequence shown here is derived from an EMBL/GenBank/DDBJ whole genome shotgun (WGS) entry which is preliminary data.</text>
</comment>
<dbReference type="AlphaFoldDB" id="A0A370TX11"/>
<feature type="compositionally biased region" description="Polar residues" evidence="1">
    <location>
        <begin position="534"/>
        <end position="546"/>
    </location>
</feature>
<dbReference type="Proteomes" id="UP000254866">
    <property type="component" value="Unassembled WGS sequence"/>
</dbReference>
<evidence type="ECO:0000256" key="1">
    <source>
        <dbReference type="SAM" id="MobiDB-lite"/>
    </source>
</evidence>
<accession>A0A370TX11</accession>
<feature type="compositionally biased region" description="Low complexity" evidence="1">
    <location>
        <begin position="458"/>
        <end position="469"/>
    </location>
</feature>
<proteinExistence type="predicted"/>
<gene>
    <name evidence="2" type="ORF">BP5553_00040</name>
</gene>
<dbReference type="OrthoDB" id="5428259at2759"/>
<dbReference type="STRING" id="2656787.A0A370TX11"/>
<feature type="compositionally biased region" description="Polar residues" evidence="1">
    <location>
        <begin position="504"/>
        <end position="517"/>
    </location>
</feature>
<organism evidence="2 3">
    <name type="scientific">Venustampulla echinocandica</name>
    <dbReference type="NCBI Taxonomy" id="2656787"/>
    <lineage>
        <taxon>Eukaryota</taxon>
        <taxon>Fungi</taxon>
        <taxon>Dikarya</taxon>
        <taxon>Ascomycota</taxon>
        <taxon>Pezizomycotina</taxon>
        <taxon>Leotiomycetes</taxon>
        <taxon>Helotiales</taxon>
        <taxon>Pleuroascaceae</taxon>
        <taxon>Venustampulla</taxon>
    </lineage>
</organism>
<dbReference type="RefSeq" id="XP_031872717.1">
    <property type="nucleotide sequence ID" value="XM_032008663.1"/>
</dbReference>